<dbReference type="NCBIfam" id="NF040570">
    <property type="entry name" value="guided_TnpB"/>
    <property type="match status" value="1"/>
</dbReference>
<dbReference type="Pfam" id="PF07282">
    <property type="entry name" value="Cas12f1-like_TNB"/>
    <property type="match status" value="1"/>
</dbReference>
<dbReference type="InterPro" id="IPR001959">
    <property type="entry name" value="Transposase"/>
</dbReference>
<accession>A0AAC8Z1J0</accession>
<evidence type="ECO:0000313" key="9">
    <source>
        <dbReference type="Proteomes" id="UP000076088"/>
    </source>
</evidence>
<gene>
    <name evidence="8" type="ORF">ATM17_12970</name>
</gene>
<feature type="domain" description="Probable transposase IS891/IS1136/IS1341" evidence="6">
    <location>
        <begin position="159"/>
        <end position="256"/>
    </location>
</feature>
<dbReference type="Pfam" id="PF01385">
    <property type="entry name" value="OrfB_IS605"/>
    <property type="match status" value="1"/>
</dbReference>
<dbReference type="GO" id="GO:0032196">
    <property type="term" value="P:transposition"/>
    <property type="evidence" value="ECO:0007669"/>
    <property type="project" value="UniProtKB-KW"/>
</dbReference>
<dbReference type="Proteomes" id="UP000076088">
    <property type="component" value="Chromosome"/>
</dbReference>
<dbReference type="KEGG" id="smaz:LH19_06835"/>
<evidence type="ECO:0000256" key="4">
    <source>
        <dbReference type="ARBA" id="ARBA00023125"/>
    </source>
</evidence>
<comment type="similarity">
    <text evidence="1">In the C-terminal section; belongs to the transposase 35 family.</text>
</comment>
<evidence type="ECO:0000256" key="3">
    <source>
        <dbReference type="ARBA" id="ARBA00022578"/>
    </source>
</evidence>
<feature type="domain" description="Cas12f1-like TNB" evidence="7">
    <location>
        <begin position="268"/>
        <end position="339"/>
    </location>
</feature>
<dbReference type="RefSeq" id="WP_054726146.1">
    <property type="nucleotide sequence ID" value="NZ_CP009429.1"/>
</dbReference>
<dbReference type="PANTHER" id="PTHR30405">
    <property type="entry name" value="TRANSPOSASE"/>
    <property type="match status" value="1"/>
</dbReference>
<evidence type="ECO:0000313" key="8">
    <source>
        <dbReference type="EMBL" id="AMU89949.1"/>
    </source>
</evidence>
<proteinExistence type="inferred from homology"/>
<dbReference type="AlphaFoldDB" id="A0AAC8Z1J0"/>
<dbReference type="InterPro" id="IPR010095">
    <property type="entry name" value="Cas12f1-like_TNB"/>
</dbReference>
<keyword evidence="5" id="KW-0233">DNA recombination</keyword>
<reference evidence="8 9" key="2">
    <citation type="journal article" date="2016" name="Genome Announc.">
        <title>Complete Genome Sequence of Sphingopyxis macrogoltabida Strain 203N (NBRC 111659), a Polyethylene Glycol Degrader.</title>
        <authorList>
            <person name="Ohtsubo Y."/>
            <person name="Nonoyama S."/>
            <person name="Nagata Y."/>
            <person name="Numata M."/>
            <person name="Tsuchikane K."/>
            <person name="Hosoyama A."/>
            <person name="Yamazoe A."/>
            <person name="Tsuda M."/>
            <person name="Fujita N."/>
            <person name="Kawai F."/>
        </authorList>
    </citation>
    <scope>NUCLEOTIDE SEQUENCE [LARGE SCALE GENOMIC DNA]</scope>
    <source>
        <strain evidence="8 9">203N</strain>
    </source>
</reference>
<organism evidence="8 9">
    <name type="scientific">Sphingopyxis macrogoltabida</name>
    <name type="common">Sphingomonas macrogoltabidus</name>
    <dbReference type="NCBI Taxonomy" id="33050"/>
    <lineage>
        <taxon>Bacteria</taxon>
        <taxon>Pseudomonadati</taxon>
        <taxon>Pseudomonadota</taxon>
        <taxon>Alphaproteobacteria</taxon>
        <taxon>Sphingomonadales</taxon>
        <taxon>Sphingomonadaceae</taxon>
        <taxon>Sphingopyxis</taxon>
    </lineage>
</organism>
<evidence type="ECO:0000259" key="6">
    <source>
        <dbReference type="Pfam" id="PF01385"/>
    </source>
</evidence>
<keyword evidence="4" id="KW-0238">DNA-binding</keyword>
<evidence type="ECO:0008006" key="10">
    <source>
        <dbReference type="Google" id="ProtNLM"/>
    </source>
</evidence>
<dbReference type="PANTHER" id="PTHR30405:SF25">
    <property type="entry name" value="RNA-GUIDED DNA ENDONUCLEASE INSQ-RELATED"/>
    <property type="match status" value="1"/>
</dbReference>
<sequence length="356" mass="40048">MSFLSFKFRVKSGERRLRKHAIACNQVWNFCVATQREAERRWRGGAKVHWPTAFDLIRLVTGGAAGLGIHSDTASQICRQFVNSRNLHRRCPRFRPSFGAKRALGWIAFIPRAVKVEGPSAIYLKQRYAFWKSRDIEGAIKSGSFVEDAQGRWYVVFQCEVPDDLPTNDGMVGIDLGLKTLATTSDGEKIENLRHYDRYAAKLAVAQRAGNKKRLRAIHAKIANARRHHLHEHSTRIARENKMIVVGDVNSARLKRTKMAKSVSDAGWSSFRHMLRYKAARRQAVYVEADERWTSQTCSACGVIPVSSPKGMGALGMRRWDCSDCGASHDRDVNAARNILRVGLEHQPPAGEIAVL</sequence>
<comment type="similarity">
    <text evidence="2">In the N-terminal section; belongs to the transposase 2 family.</text>
</comment>
<keyword evidence="3" id="KW-0815">Transposition</keyword>
<dbReference type="GO" id="GO:0003677">
    <property type="term" value="F:DNA binding"/>
    <property type="evidence" value="ECO:0007669"/>
    <property type="project" value="UniProtKB-KW"/>
</dbReference>
<evidence type="ECO:0000256" key="2">
    <source>
        <dbReference type="ARBA" id="ARBA00011044"/>
    </source>
</evidence>
<dbReference type="EMBL" id="CP013344">
    <property type="protein sequence ID" value="AMU89949.1"/>
    <property type="molecule type" value="Genomic_DNA"/>
</dbReference>
<name>A0AAC8Z1J0_SPHMC</name>
<evidence type="ECO:0000256" key="1">
    <source>
        <dbReference type="ARBA" id="ARBA00008761"/>
    </source>
</evidence>
<reference evidence="9" key="1">
    <citation type="submission" date="2015-11" db="EMBL/GenBank/DDBJ databases">
        <title>Complete genome sequence of a polyethylene-glycol degrader Sphingopyxis macrogoltabida 203N (NBRC 111659).</title>
        <authorList>
            <person name="Yoshiyuki O."/>
            <person name="Shouta N."/>
            <person name="Nagata Y."/>
            <person name="Numata M."/>
            <person name="Tsuchikane K."/>
            <person name="Hosoyama A."/>
            <person name="Yamazoe A."/>
            <person name="Tsuda M."/>
            <person name="Fujita N."/>
            <person name="Kawai F."/>
        </authorList>
    </citation>
    <scope>NUCLEOTIDE SEQUENCE [LARGE SCALE GENOMIC DNA]</scope>
    <source>
        <strain evidence="9">203N</strain>
    </source>
</reference>
<protein>
    <recommendedName>
        <fullName evidence="10">Transposase</fullName>
    </recommendedName>
</protein>
<evidence type="ECO:0000259" key="7">
    <source>
        <dbReference type="Pfam" id="PF07282"/>
    </source>
</evidence>
<keyword evidence="9" id="KW-1185">Reference proteome</keyword>
<dbReference type="GO" id="GO:0006310">
    <property type="term" value="P:DNA recombination"/>
    <property type="evidence" value="ECO:0007669"/>
    <property type="project" value="UniProtKB-KW"/>
</dbReference>
<evidence type="ECO:0000256" key="5">
    <source>
        <dbReference type="ARBA" id="ARBA00023172"/>
    </source>
</evidence>
<dbReference type="InterPro" id="IPR051399">
    <property type="entry name" value="RNA-guided_DNA_endo/Transpos"/>
</dbReference>